<dbReference type="Pfam" id="PF01926">
    <property type="entry name" value="MMR_HSR1"/>
    <property type="match status" value="1"/>
</dbReference>
<feature type="domain" description="G" evidence="2">
    <location>
        <begin position="66"/>
        <end position="138"/>
    </location>
</feature>
<dbReference type="KEGG" id="pgri:PgNI_10364"/>
<feature type="coiled-coil region" evidence="1">
    <location>
        <begin position="275"/>
        <end position="342"/>
    </location>
</feature>
<dbReference type="InterPro" id="IPR006073">
    <property type="entry name" value="GTP-bd"/>
</dbReference>
<dbReference type="RefSeq" id="XP_030979719.1">
    <property type="nucleotide sequence ID" value="XM_031130336.1"/>
</dbReference>
<reference evidence="3 4" key="1">
    <citation type="journal article" date="2019" name="Mol. Biol. Evol.">
        <title>Blast fungal genomes show frequent chromosomal changes, gene gains and losses, and effector gene turnover.</title>
        <authorList>
            <person name="Gomez Luciano L.B."/>
            <person name="Jason Tsai I."/>
            <person name="Chuma I."/>
            <person name="Tosa Y."/>
            <person name="Chen Y.H."/>
            <person name="Li J.Y."/>
            <person name="Li M.Y."/>
            <person name="Jade Lu M.Y."/>
            <person name="Nakayashiki H."/>
            <person name="Li W.H."/>
        </authorList>
    </citation>
    <scope>NUCLEOTIDE SEQUENCE [LARGE SCALE GENOMIC DNA]</scope>
    <source>
        <strain evidence="3 4">NI907</strain>
    </source>
</reference>
<dbReference type="Gene3D" id="3.40.50.300">
    <property type="entry name" value="P-loop containing nucleotide triphosphate hydrolases"/>
    <property type="match status" value="1"/>
</dbReference>
<evidence type="ECO:0000259" key="2">
    <source>
        <dbReference type="Pfam" id="PF01926"/>
    </source>
</evidence>
<evidence type="ECO:0000256" key="1">
    <source>
        <dbReference type="SAM" id="Coils"/>
    </source>
</evidence>
<keyword evidence="1" id="KW-0175">Coiled coil</keyword>
<dbReference type="Proteomes" id="UP000515153">
    <property type="component" value="Chromosome VII"/>
</dbReference>
<protein>
    <recommendedName>
        <fullName evidence="2">G domain-containing protein</fullName>
    </recommendedName>
</protein>
<proteinExistence type="predicted"/>
<evidence type="ECO:0000313" key="4">
    <source>
        <dbReference type="RefSeq" id="XP_030979719.1"/>
    </source>
</evidence>
<keyword evidence="3" id="KW-1185">Reference proteome</keyword>
<dbReference type="GeneID" id="41965244"/>
<dbReference type="CDD" id="cd00882">
    <property type="entry name" value="Ras_like_GTPase"/>
    <property type="match status" value="1"/>
</dbReference>
<name>A0A6P8AXX9_PYRGI</name>
<organism evidence="3 4">
    <name type="scientific">Pyricularia grisea</name>
    <name type="common">Crabgrass-specific blast fungus</name>
    <name type="synonym">Magnaporthe grisea</name>
    <dbReference type="NCBI Taxonomy" id="148305"/>
    <lineage>
        <taxon>Eukaryota</taxon>
        <taxon>Fungi</taxon>
        <taxon>Dikarya</taxon>
        <taxon>Ascomycota</taxon>
        <taxon>Pezizomycotina</taxon>
        <taxon>Sordariomycetes</taxon>
        <taxon>Sordariomycetidae</taxon>
        <taxon>Magnaporthales</taxon>
        <taxon>Pyriculariaceae</taxon>
        <taxon>Pyricularia</taxon>
    </lineage>
</organism>
<evidence type="ECO:0000313" key="3">
    <source>
        <dbReference type="Proteomes" id="UP000515153"/>
    </source>
</evidence>
<sequence>MSSSKDPTTVVPAPSWGWGWPHTTYAMEGGVDSGLEDDEEFEQSIEPDDPKIFRDGRAPRETDIFIAVMGVTGCGKSSLISLCCKRPVRIGHDLQACTAVVDVYPFELSPTQTVFLIDTPGFDDTNRSDSDVLREIASWLTNSFRNKILLHGIIYLHRISDPRMQGSARKNLMMFKKLCGDDALKKVILATTMWDIVPAETAEARQTELVNTPEFWGYMVSKGSRVFRHHNTIGSARKIIESLIRDRNTMILELQNQMVNEARPLQDTAAGMELQKEFARERKRWERELREAQEGMEEAIRKRDKESEEALLELKTEYAEHIKRLEREHDKLRTDAVQLHQERIVRFKNALKFQEIVRGKYHEESQGYSSDAPTFSYSMVGERYCFTGPVTYW</sequence>
<dbReference type="GO" id="GO:0005525">
    <property type="term" value="F:GTP binding"/>
    <property type="evidence" value="ECO:0007669"/>
    <property type="project" value="InterPro"/>
</dbReference>
<accession>A0A6P8AXX9</accession>
<reference evidence="4" key="2">
    <citation type="submission" date="2019-10" db="EMBL/GenBank/DDBJ databases">
        <authorList>
            <consortium name="NCBI Genome Project"/>
        </authorList>
    </citation>
    <scope>NUCLEOTIDE SEQUENCE</scope>
    <source>
        <strain evidence="4">NI907</strain>
    </source>
</reference>
<reference evidence="4" key="3">
    <citation type="submission" date="2025-08" db="UniProtKB">
        <authorList>
            <consortium name="RefSeq"/>
        </authorList>
    </citation>
    <scope>IDENTIFICATION</scope>
    <source>
        <strain evidence="4">NI907</strain>
    </source>
</reference>
<dbReference type="InterPro" id="IPR027417">
    <property type="entry name" value="P-loop_NTPase"/>
</dbReference>
<dbReference type="AlphaFoldDB" id="A0A6P8AXX9"/>
<dbReference type="SUPFAM" id="SSF52540">
    <property type="entry name" value="P-loop containing nucleoside triphosphate hydrolases"/>
    <property type="match status" value="1"/>
</dbReference>
<gene>
    <name evidence="4" type="ORF">PgNI_10364</name>
</gene>